<dbReference type="Proteomes" id="UP001595962">
    <property type="component" value="Unassembled WGS sequence"/>
</dbReference>
<dbReference type="Pfam" id="PF14236">
    <property type="entry name" value="DruA"/>
    <property type="match status" value="1"/>
</dbReference>
<comment type="caution">
    <text evidence="1">The sequence shown here is derived from an EMBL/GenBank/DDBJ whole genome shotgun (WGS) entry which is preliminary data.</text>
</comment>
<evidence type="ECO:0000313" key="1">
    <source>
        <dbReference type="EMBL" id="MFC4653786.1"/>
    </source>
</evidence>
<dbReference type="RefSeq" id="WP_377331324.1">
    <property type="nucleotide sequence ID" value="NZ_JBHSGB010000001.1"/>
</dbReference>
<organism evidence="1 2">
    <name type="scientific">Rheinheimera marina</name>
    <dbReference type="NCBI Taxonomy" id="1774958"/>
    <lineage>
        <taxon>Bacteria</taxon>
        <taxon>Pseudomonadati</taxon>
        <taxon>Pseudomonadota</taxon>
        <taxon>Gammaproteobacteria</taxon>
        <taxon>Chromatiales</taxon>
        <taxon>Chromatiaceae</taxon>
        <taxon>Rheinheimera</taxon>
    </lineage>
</organism>
<keyword evidence="2" id="KW-1185">Reference proteome</keyword>
<evidence type="ECO:0000313" key="2">
    <source>
        <dbReference type="Proteomes" id="UP001595962"/>
    </source>
</evidence>
<proteinExistence type="predicted"/>
<sequence length="411" mass="46106">MHKAPGSKSVVVNVNTREANLKRKLREHLHTLGFTKSEDGVLQAPGNTKDAIRTLHSAQREERLLASQNFIASKSAKLLKYFASGTDVNPAKISPVLERVSSNTIQGDLFRLAALSWSVPVSNGFGRRLRYLVWDQSNGKLMGIIAIGDPVFNLAVRDNFIGWDSSDRSSRLVNIMDAYVLGSVPPYNTLLGGKLIACLLRSRDLYNDFRSAYGDTKGVISQKEKKARLLSITTTSSMGKSSVYNRLKLDGVEYLEPIGYTSGWGHFHIPEQLFVELRDYLRFLDHDYADQHAFGQGPNWRLRTMKAAFSALGFKNDLMKHGVQREVFICQLASNANKILQTGKGKPDLKSLLSAKDIAEQALDRWVLPRAERRPDYLDWAIGDLVNLFGNQTRNIETQLERPLTRKVVSV</sequence>
<protein>
    <submittedName>
        <fullName evidence="1">Druantia anti-phage system protein DruA</fullName>
    </submittedName>
</protein>
<accession>A0ABV9JGX9</accession>
<dbReference type="InterPro" id="IPR025639">
    <property type="entry name" value="DruA"/>
</dbReference>
<reference evidence="2" key="1">
    <citation type="journal article" date="2019" name="Int. J. Syst. Evol. Microbiol.">
        <title>The Global Catalogue of Microorganisms (GCM) 10K type strain sequencing project: providing services to taxonomists for standard genome sequencing and annotation.</title>
        <authorList>
            <consortium name="The Broad Institute Genomics Platform"/>
            <consortium name="The Broad Institute Genome Sequencing Center for Infectious Disease"/>
            <person name="Wu L."/>
            <person name="Ma J."/>
        </authorList>
    </citation>
    <scope>NUCLEOTIDE SEQUENCE [LARGE SCALE GENOMIC DNA]</scope>
    <source>
        <strain evidence="2">DT28</strain>
    </source>
</reference>
<gene>
    <name evidence="1" type="ORF">ACFO3I_01980</name>
</gene>
<dbReference type="EMBL" id="JBHSGB010000001">
    <property type="protein sequence ID" value="MFC4653786.1"/>
    <property type="molecule type" value="Genomic_DNA"/>
</dbReference>
<name>A0ABV9JGX9_9GAMM</name>